<feature type="chain" id="PRO_5040204279" evidence="1">
    <location>
        <begin position="22"/>
        <end position="74"/>
    </location>
</feature>
<name>A0A9P6NUN4_9BASI</name>
<dbReference type="EMBL" id="MU167224">
    <property type="protein sequence ID" value="KAG0149866.1"/>
    <property type="molecule type" value="Genomic_DNA"/>
</dbReference>
<dbReference type="Gene3D" id="2.40.40.10">
    <property type="entry name" value="RlpA-like domain"/>
    <property type="match status" value="1"/>
</dbReference>
<dbReference type="OrthoDB" id="623670at2759"/>
<dbReference type="PROSITE" id="PS51257">
    <property type="entry name" value="PROKAR_LIPOPROTEIN"/>
    <property type="match status" value="1"/>
</dbReference>
<dbReference type="SUPFAM" id="SSF50685">
    <property type="entry name" value="Barwin-like endoglucanases"/>
    <property type="match status" value="1"/>
</dbReference>
<evidence type="ECO:0000313" key="2">
    <source>
        <dbReference type="EMBL" id="KAG0149866.1"/>
    </source>
</evidence>
<comment type="caution">
    <text evidence="2">The sequence shown here is derived from an EMBL/GenBank/DDBJ whole genome shotgun (WGS) entry which is preliminary data.</text>
</comment>
<evidence type="ECO:0000313" key="3">
    <source>
        <dbReference type="Proteomes" id="UP000886653"/>
    </source>
</evidence>
<protein>
    <submittedName>
        <fullName evidence="2">Uncharacterized protein</fullName>
    </submittedName>
</protein>
<keyword evidence="1" id="KW-0732">Signal</keyword>
<proteinExistence type="predicted"/>
<keyword evidence="3" id="KW-1185">Reference proteome</keyword>
<dbReference type="AlphaFoldDB" id="A0A9P6NUN4"/>
<dbReference type="Proteomes" id="UP000886653">
    <property type="component" value="Unassembled WGS sequence"/>
</dbReference>
<dbReference type="CDD" id="cd22191">
    <property type="entry name" value="DPBB_RlpA_EXP_N-like"/>
    <property type="match status" value="1"/>
</dbReference>
<sequence>MHRSYLHFFFITAFIISCCSASFKRSIYAGKATWFDTSVGLEGACGEQSANSDHIVALNSAQYGSGSHCHSRYV</sequence>
<evidence type="ECO:0000256" key="1">
    <source>
        <dbReference type="SAM" id="SignalP"/>
    </source>
</evidence>
<accession>A0A9P6NUN4</accession>
<feature type="signal peptide" evidence="1">
    <location>
        <begin position="1"/>
        <end position="21"/>
    </location>
</feature>
<gene>
    <name evidence="2" type="ORF">CROQUDRAFT_39304</name>
</gene>
<organism evidence="2 3">
    <name type="scientific">Cronartium quercuum f. sp. fusiforme G11</name>
    <dbReference type="NCBI Taxonomy" id="708437"/>
    <lineage>
        <taxon>Eukaryota</taxon>
        <taxon>Fungi</taxon>
        <taxon>Dikarya</taxon>
        <taxon>Basidiomycota</taxon>
        <taxon>Pucciniomycotina</taxon>
        <taxon>Pucciniomycetes</taxon>
        <taxon>Pucciniales</taxon>
        <taxon>Coleosporiaceae</taxon>
        <taxon>Cronartium</taxon>
    </lineage>
</organism>
<dbReference type="InterPro" id="IPR036908">
    <property type="entry name" value="RlpA-like_sf"/>
</dbReference>
<reference evidence="2" key="1">
    <citation type="submission" date="2013-11" db="EMBL/GenBank/DDBJ databases">
        <title>Genome sequence of the fusiform rust pathogen reveals effectors for host alternation and coevolution with pine.</title>
        <authorList>
            <consortium name="DOE Joint Genome Institute"/>
            <person name="Smith K."/>
            <person name="Pendleton A."/>
            <person name="Kubisiak T."/>
            <person name="Anderson C."/>
            <person name="Salamov A."/>
            <person name="Aerts A."/>
            <person name="Riley R."/>
            <person name="Clum A."/>
            <person name="Lindquist E."/>
            <person name="Ence D."/>
            <person name="Campbell M."/>
            <person name="Kronenberg Z."/>
            <person name="Feau N."/>
            <person name="Dhillon B."/>
            <person name="Hamelin R."/>
            <person name="Burleigh J."/>
            <person name="Smith J."/>
            <person name="Yandell M."/>
            <person name="Nelson C."/>
            <person name="Grigoriev I."/>
            <person name="Davis J."/>
        </authorList>
    </citation>
    <scope>NUCLEOTIDE SEQUENCE</scope>
    <source>
        <strain evidence="2">G11</strain>
    </source>
</reference>